<comment type="caution">
    <text evidence="1">The sequence shown here is derived from an EMBL/GenBank/DDBJ whole genome shotgun (WGS) entry which is preliminary data.</text>
</comment>
<dbReference type="RefSeq" id="WP_345403792.1">
    <property type="nucleotide sequence ID" value="NZ_BAABLA010000116.1"/>
</dbReference>
<keyword evidence="2" id="KW-1185">Reference proteome</keyword>
<reference evidence="2" key="1">
    <citation type="journal article" date="2019" name="Int. J. Syst. Evol. Microbiol.">
        <title>The Global Catalogue of Microorganisms (GCM) 10K type strain sequencing project: providing services to taxonomists for standard genome sequencing and annotation.</title>
        <authorList>
            <consortium name="The Broad Institute Genomics Platform"/>
            <consortium name="The Broad Institute Genome Sequencing Center for Infectious Disease"/>
            <person name="Wu L."/>
            <person name="Ma J."/>
        </authorList>
    </citation>
    <scope>NUCLEOTIDE SEQUENCE [LARGE SCALE GENOMIC DNA]</scope>
    <source>
        <strain evidence="2">KCTC 32255</strain>
    </source>
</reference>
<sequence>MTEFSAALITDPDWMAERLRLARALYGSAPNRVLGTVWWYSTSSVLVAPPLEALLHTGRAADPSLDAVTLQIHSDGRLVDAHSSRPFDGDAVALGKAMGAALAAAVTSVSSACGASERALWAIAADSIANRALWAGQAIGDVDRALTVVSAVADGIGPALPRPRFERYGDRLVVRRVSCCLIDKATGLAKCASCPNQHPDERARRIRAALP</sequence>
<organism evidence="1 2">
    <name type="scientific">Haloechinothrix salitolerans</name>
    <dbReference type="NCBI Taxonomy" id="926830"/>
    <lineage>
        <taxon>Bacteria</taxon>
        <taxon>Bacillati</taxon>
        <taxon>Actinomycetota</taxon>
        <taxon>Actinomycetes</taxon>
        <taxon>Pseudonocardiales</taxon>
        <taxon>Pseudonocardiaceae</taxon>
        <taxon>Haloechinothrix</taxon>
    </lineage>
</organism>
<dbReference type="EMBL" id="JBHSXX010000001">
    <property type="protein sequence ID" value="MFC6869843.1"/>
    <property type="molecule type" value="Genomic_DNA"/>
</dbReference>
<name>A0ABW2C4B6_9PSEU</name>
<proteinExistence type="predicted"/>
<gene>
    <name evidence="1" type="ORF">ACFQGD_22125</name>
</gene>
<accession>A0ABW2C4B6</accession>
<protein>
    <submittedName>
        <fullName evidence="1">Fe-S oxidoreductase</fullName>
    </submittedName>
</protein>
<evidence type="ECO:0000313" key="1">
    <source>
        <dbReference type="EMBL" id="MFC6869843.1"/>
    </source>
</evidence>
<evidence type="ECO:0000313" key="2">
    <source>
        <dbReference type="Proteomes" id="UP001596337"/>
    </source>
</evidence>
<dbReference type="Proteomes" id="UP001596337">
    <property type="component" value="Unassembled WGS sequence"/>
</dbReference>